<dbReference type="Proteomes" id="UP000258102">
    <property type="component" value="Chromosome 1"/>
</dbReference>
<dbReference type="KEGG" id="ppis:B1L02_12295"/>
<evidence type="ECO:0000313" key="2">
    <source>
        <dbReference type="Proteomes" id="UP000258102"/>
    </source>
</evidence>
<name>A0AAD0RH84_PSEO7</name>
<protein>
    <submittedName>
        <fullName evidence="1">Uncharacterized protein</fullName>
    </submittedName>
</protein>
<proteinExistence type="predicted"/>
<dbReference type="EMBL" id="CP031761">
    <property type="protein sequence ID" value="AXR01574.1"/>
    <property type="molecule type" value="Genomic_DNA"/>
</dbReference>
<dbReference type="RefSeq" id="WP_088531253.1">
    <property type="nucleotide sequence ID" value="NZ_CP021646.1"/>
</dbReference>
<dbReference type="AlphaFoldDB" id="A0AAD0RH84"/>
<sequence>MLRSHLKIFKPQRLGSAPNAGGHRTNNAVISGKLNDVFSSISDVDHARSAFDLVKLYPAVATDDATKLSKAHVFIADQPEDPLVHTLLVESPNLRDDSLLEDMLELMTASTTKYHGLSHLTSPYQSGELHLRVRDLQRSLAPSVTRTQSKQGLRPQLDSDSDVTGYRYKKIESFGNLSEFSVDIPDLLLDYTRVVVREHSWFSLWKQHTINGTVVSGETYEGRYLPSGYFLWIYYLSKLDFRFHSFASSQNITLGATETIVKGTVKLKKSGSSQIITDDGSGRFIHSGYIIATIDYDTGVITELEPIDYSGTVSEELGALIQLKPLSLREIEFALPSQSFARNSIYIRATSEAGTEYSASSDDNGNITGTNISGSVSSNGTVSLVFAVDMVQESITYDYDELTIINVPSPPGGIDRSKLPEGGYVPIFHEFNLVCVQDRSRSQHATLSNGQELTVTANANWVDIVDNDGLSLYSANDDNYSYDKATGKVTIKPGIANFSGPFIITVVLSELVLVDVIDGDTLKILSPLKRTYDVGATVSSAYVLGDLQALTKDERTLSAWQNNFGDFGSPASSAINTTQYPIELSNLGTIAQRWAIVFTSTTAFYVVGEHVGTIYNGDITSDCTPINANAGSPFFVLRKEALGSGLNPGEAFLFETTTAGKPIMVTRSVSPGHTEIKYDKSTLGFRGSKD</sequence>
<gene>
    <name evidence="1" type="ORF">D0511_05435</name>
</gene>
<accession>A0AAD0RH84</accession>
<evidence type="ECO:0000313" key="1">
    <source>
        <dbReference type="EMBL" id="AXR01574.1"/>
    </source>
</evidence>
<reference evidence="1 2" key="1">
    <citation type="submission" date="2018-08" db="EMBL/GenBank/DDBJ databases">
        <title>Whole Genome Sequences of Two Pseudoalteromonas piscicida Strains, DE1-A and DE2-A, which Exhibit Strong Antibacterial Activity against Vibrio vulnificus.</title>
        <authorList>
            <person name="Richards G.P."/>
            <person name="Needleman D.S."/>
            <person name="Watson M.A."/>
            <person name="Polson S.W."/>
        </authorList>
    </citation>
    <scope>NUCLEOTIDE SEQUENCE [LARGE SCALE GENOMIC DNA]</scope>
    <source>
        <strain evidence="1 2">DE2-A</strain>
    </source>
</reference>
<organism evidence="1 2">
    <name type="scientific">Pseudoalteromonas piscicida</name>
    <dbReference type="NCBI Taxonomy" id="43662"/>
    <lineage>
        <taxon>Bacteria</taxon>
        <taxon>Pseudomonadati</taxon>
        <taxon>Pseudomonadota</taxon>
        <taxon>Gammaproteobacteria</taxon>
        <taxon>Alteromonadales</taxon>
        <taxon>Pseudoalteromonadaceae</taxon>
        <taxon>Pseudoalteromonas</taxon>
    </lineage>
</organism>